<feature type="chain" id="PRO_5011982836" description="Glycosyltransferase 61 catalytic domain-containing protein" evidence="2">
    <location>
        <begin position="20"/>
        <end position="577"/>
    </location>
</feature>
<protein>
    <recommendedName>
        <fullName evidence="3">Glycosyltransferase 61 catalytic domain-containing protein</fullName>
    </recommendedName>
</protein>
<evidence type="ECO:0000313" key="4">
    <source>
        <dbReference type="EMBL" id="OLP98421.1"/>
    </source>
</evidence>
<dbReference type="AlphaFoldDB" id="A0A1Q9DTE3"/>
<dbReference type="InterPro" id="IPR049625">
    <property type="entry name" value="Glyco_transf_61_cat"/>
</dbReference>
<evidence type="ECO:0000313" key="5">
    <source>
        <dbReference type="Proteomes" id="UP000186817"/>
    </source>
</evidence>
<accession>A0A1Q9DTE3</accession>
<reference evidence="4 5" key="1">
    <citation type="submission" date="2016-02" db="EMBL/GenBank/DDBJ databases">
        <title>Genome analysis of coral dinoflagellate symbionts highlights evolutionary adaptations to a symbiotic lifestyle.</title>
        <authorList>
            <person name="Aranda M."/>
            <person name="Li Y."/>
            <person name="Liew Y.J."/>
            <person name="Baumgarten S."/>
            <person name="Simakov O."/>
            <person name="Wilson M."/>
            <person name="Piel J."/>
            <person name="Ashoor H."/>
            <person name="Bougouffa S."/>
            <person name="Bajic V.B."/>
            <person name="Ryu T."/>
            <person name="Ravasi T."/>
            <person name="Bayer T."/>
            <person name="Micklem G."/>
            <person name="Kim H."/>
            <person name="Bhak J."/>
            <person name="Lajeunesse T.C."/>
            <person name="Voolstra C.R."/>
        </authorList>
    </citation>
    <scope>NUCLEOTIDE SEQUENCE [LARGE SCALE GENOMIC DNA]</scope>
    <source>
        <strain evidence="4 5">CCMP2467</strain>
    </source>
</reference>
<proteinExistence type="predicted"/>
<gene>
    <name evidence="4" type="ORF">AK812_SmicGene19127</name>
</gene>
<evidence type="ECO:0000256" key="1">
    <source>
        <dbReference type="SAM" id="Phobius"/>
    </source>
</evidence>
<sequence>MGPAPGLVVWLLPLRAALADATACSFAETAGKAVLIPSAYALKHCNHKVWATVFERTVEAAKQPLEKTMEFRKIRRGRFRFPSSPQGPKRLLSHTNLYSNDTASKALNEHFFTPFPDMFTRFSKCGLKIFQPVVLYRAWAPRYFQYGHVMSDLLPFVVWIYNNFASNDTKIVVEQDTDGRIKSFMEWFDGKMHERMIYVPADTIVCAESWLAVVNPAPRVLLFRIADLHRNLRAQISLRTKSQSLDKVVAYERVPGDTRTGRLIAKAQFSRLLDLTAEALRSVQRPADDIVVFNGRVAGTTQRLGFEEQYRLFSSAYLALGPHGSGLSNILWMQNADCHDRPAVIEFMCSTDARSVRGCYVVEGLKKLTRIQSWWRIFAGAPWVRYFMVWMLHHDDHESEVASVDEAGFNISLYAALKGEGPQMRSLACRTYQVCCENTELLDLRVANGAPRQCQVPHAGMETDAAFILSDPSHPDFCPAVSSVTSTTAFPPFVCPWMESASGTFNIAQCRQDYCFTGLQGLETFLSTLVQLYRDNMQTFGMAFGLFFSIQFALLPRLAGFLRLRIRERVEEHAVNI</sequence>
<keyword evidence="1" id="KW-0472">Membrane</keyword>
<name>A0A1Q9DTE3_SYMMI</name>
<feature type="signal peptide" evidence="2">
    <location>
        <begin position="1"/>
        <end position="19"/>
    </location>
</feature>
<dbReference type="EMBL" id="LSRX01000397">
    <property type="protein sequence ID" value="OLP98421.1"/>
    <property type="molecule type" value="Genomic_DNA"/>
</dbReference>
<evidence type="ECO:0000259" key="3">
    <source>
        <dbReference type="Pfam" id="PF04577"/>
    </source>
</evidence>
<feature type="transmembrane region" description="Helical" evidence="1">
    <location>
        <begin position="540"/>
        <end position="559"/>
    </location>
</feature>
<dbReference type="Proteomes" id="UP000186817">
    <property type="component" value="Unassembled WGS sequence"/>
</dbReference>
<comment type="caution">
    <text evidence="4">The sequence shown here is derived from an EMBL/GenBank/DDBJ whole genome shotgun (WGS) entry which is preliminary data.</text>
</comment>
<organism evidence="4 5">
    <name type="scientific">Symbiodinium microadriaticum</name>
    <name type="common">Dinoflagellate</name>
    <name type="synonym">Zooxanthella microadriatica</name>
    <dbReference type="NCBI Taxonomy" id="2951"/>
    <lineage>
        <taxon>Eukaryota</taxon>
        <taxon>Sar</taxon>
        <taxon>Alveolata</taxon>
        <taxon>Dinophyceae</taxon>
        <taxon>Suessiales</taxon>
        <taxon>Symbiodiniaceae</taxon>
        <taxon>Symbiodinium</taxon>
    </lineage>
</organism>
<evidence type="ECO:0000256" key="2">
    <source>
        <dbReference type="SAM" id="SignalP"/>
    </source>
</evidence>
<keyword evidence="2" id="KW-0732">Signal</keyword>
<keyword evidence="5" id="KW-1185">Reference proteome</keyword>
<keyword evidence="1" id="KW-1133">Transmembrane helix</keyword>
<dbReference type="Pfam" id="PF04577">
    <property type="entry name" value="Glyco_transf_61"/>
    <property type="match status" value="1"/>
</dbReference>
<dbReference type="GO" id="GO:0016757">
    <property type="term" value="F:glycosyltransferase activity"/>
    <property type="evidence" value="ECO:0007669"/>
    <property type="project" value="InterPro"/>
</dbReference>
<dbReference type="OrthoDB" id="421289at2759"/>
<feature type="domain" description="Glycosyltransferase 61 catalytic" evidence="3">
    <location>
        <begin position="146"/>
        <end position="335"/>
    </location>
</feature>
<keyword evidence="1" id="KW-0812">Transmembrane</keyword>